<reference evidence="2 3" key="1">
    <citation type="submission" date="2017-10" db="EMBL/GenBank/DDBJ databases">
        <title>Draft genome of Chryseomicrobium casticus sp. nov.</title>
        <authorList>
            <person name="Chakraborty R."/>
            <person name="Saha T."/>
        </authorList>
    </citation>
    <scope>NUCLEOTIDE SEQUENCE [LARGE SCALE GENOMIC DNA]</scope>
    <source>
        <strain evidence="2 3">ET03</strain>
    </source>
</reference>
<dbReference type="Proteomes" id="UP000228680">
    <property type="component" value="Unassembled WGS sequence"/>
</dbReference>
<evidence type="ECO:0008006" key="4">
    <source>
        <dbReference type="Google" id="ProtNLM"/>
    </source>
</evidence>
<keyword evidence="1" id="KW-0812">Transmembrane</keyword>
<evidence type="ECO:0000313" key="2">
    <source>
        <dbReference type="EMBL" id="PJK16014.1"/>
    </source>
</evidence>
<dbReference type="RefSeq" id="WP_100354419.1">
    <property type="nucleotide sequence ID" value="NZ_PCGR01000004.1"/>
</dbReference>
<accession>A0A2M9EXS4</accession>
<gene>
    <name evidence="2" type="ORF">CQS04_12330</name>
</gene>
<sequence>MQLFWLEFKKIFSWKLLLLLGVVNFLLFNLLLSFHLEHFPNGRPQTDVFAIEQKLIPLYGAEISEEELQEIKSMYEDRVKIADELVANDPEAEELNLANYEDLVAYNDAQEGLSEYFDQLLYGKGEQILWELQGWEGLIENYEFQADSLAAQVAQNTGAQKEYFQNRIDNEVYSFYSDTVTMNFKDYKTNMAIIIWINVAILLSLVYFRDTRAKLVPLQYSSQHGRNVYRTKWWASLAATTTLVVTLVAVYMALYWTNGTASHLQLPLSSFGWYDHWYDMTFLQYMLLSIGLIVLFAFGVAVLSLSLSTIAPNAVVLIGTQILLFFVMIAGVSTYLIRDMILLWNAPLLTPLATSLFVVVIIVLAWLIWKREIKRDFMN</sequence>
<feature type="transmembrane region" description="Helical" evidence="1">
    <location>
        <begin position="12"/>
        <end position="34"/>
    </location>
</feature>
<dbReference type="AlphaFoldDB" id="A0A2M9EXS4"/>
<name>A0A2M9EXS4_9BACL</name>
<keyword evidence="3" id="KW-1185">Reference proteome</keyword>
<evidence type="ECO:0000313" key="3">
    <source>
        <dbReference type="Proteomes" id="UP000228680"/>
    </source>
</evidence>
<keyword evidence="1" id="KW-1133">Transmembrane helix</keyword>
<feature type="transmembrane region" description="Helical" evidence="1">
    <location>
        <begin position="191"/>
        <end position="208"/>
    </location>
</feature>
<feature type="transmembrane region" description="Helical" evidence="1">
    <location>
        <begin position="349"/>
        <end position="369"/>
    </location>
</feature>
<evidence type="ECO:0000256" key="1">
    <source>
        <dbReference type="SAM" id="Phobius"/>
    </source>
</evidence>
<proteinExistence type="predicted"/>
<feature type="transmembrane region" description="Helical" evidence="1">
    <location>
        <begin position="233"/>
        <end position="256"/>
    </location>
</feature>
<keyword evidence="1" id="KW-0472">Membrane</keyword>
<dbReference type="EMBL" id="PCGR01000004">
    <property type="protein sequence ID" value="PJK16014.1"/>
    <property type="molecule type" value="Genomic_DNA"/>
</dbReference>
<organism evidence="2 3">
    <name type="scientific">Chryseomicrobium excrementi</name>
    <dbReference type="NCBI Taxonomy" id="2041346"/>
    <lineage>
        <taxon>Bacteria</taxon>
        <taxon>Bacillati</taxon>
        <taxon>Bacillota</taxon>
        <taxon>Bacilli</taxon>
        <taxon>Bacillales</taxon>
        <taxon>Caryophanaceae</taxon>
        <taxon>Chryseomicrobium</taxon>
    </lineage>
</organism>
<comment type="caution">
    <text evidence="2">The sequence shown here is derived from an EMBL/GenBank/DDBJ whole genome shotgun (WGS) entry which is preliminary data.</text>
</comment>
<dbReference type="OrthoDB" id="2199615at2"/>
<feature type="transmembrane region" description="Helical" evidence="1">
    <location>
        <begin position="282"/>
        <end position="303"/>
    </location>
</feature>
<feature type="transmembrane region" description="Helical" evidence="1">
    <location>
        <begin position="315"/>
        <end position="337"/>
    </location>
</feature>
<protein>
    <recommendedName>
        <fullName evidence="4">ABC transporter permease</fullName>
    </recommendedName>
</protein>